<protein>
    <submittedName>
        <fullName evidence="1">Uncharacterized protein</fullName>
    </submittedName>
</protein>
<sequence length="110" mass="12772">MYGLVNLHQPIVLMPSDIDSPLKPYLKVDQNYLGYPIIMISNHLQKASKICTWIAIPDFARENDILVDLIREKKSEEYWKNVGLKYALALSSDELNKYFIEKEDKNEVAI</sequence>
<evidence type="ECO:0000313" key="1">
    <source>
        <dbReference type="EMBL" id="KAA9320106.1"/>
    </source>
</evidence>
<accession>A0A2I1XPH0</accession>
<dbReference type="AlphaFoldDB" id="A0A2I1XPH0"/>
<organism evidence="1 2">
    <name type="scientific">Lactobacillus jensenii</name>
    <dbReference type="NCBI Taxonomy" id="109790"/>
    <lineage>
        <taxon>Bacteria</taxon>
        <taxon>Bacillati</taxon>
        <taxon>Bacillota</taxon>
        <taxon>Bacilli</taxon>
        <taxon>Lactobacillales</taxon>
        <taxon>Lactobacillaceae</taxon>
        <taxon>Lactobacillus</taxon>
    </lineage>
</organism>
<dbReference type="Proteomes" id="UP000327236">
    <property type="component" value="Unassembled WGS sequence"/>
</dbReference>
<dbReference type="RefSeq" id="WP_006588550.1">
    <property type="nucleotide sequence ID" value="NZ_CATOUX010000011.1"/>
</dbReference>
<name>A0A2I1XPH0_LACJE</name>
<dbReference type="EMBL" id="VYWW01000059">
    <property type="protein sequence ID" value="KAA9320106.1"/>
    <property type="molecule type" value="Genomic_DNA"/>
</dbReference>
<gene>
    <name evidence="1" type="ORF">F6H94_08505</name>
</gene>
<proteinExistence type="predicted"/>
<dbReference type="OrthoDB" id="9861307at2"/>
<reference evidence="1 2" key="1">
    <citation type="submission" date="2019-09" db="EMBL/GenBank/DDBJ databases">
        <title>Draft genome sequence assemblies of isolates from the urinary tract.</title>
        <authorList>
            <person name="Mores C.R."/>
            <person name="Putonti C."/>
            <person name="Wolfe A.J."/>
        </authorList>
    </citation>
    <scope>NUCLEOTIDE SEQUENCE [LARGE SCALE GENOMIC DNA]</scope>
    <source>
        <strain evidence="1 2">UMB246</strain>
    </source>
</reference>
<comment type="caution">
    <text evidence="1">The sequence shown here is derived from an EMBL/GenBank/DDBJ whole genome shotgun (WGS) entry which is preliminary data.</text>
</comment>
<evidence type="ECO:0000313" key="2">
    <source>
        <dbReference type="Proteomes" id="UP000327236"/>
    </source>
</evidence>